<organism evidence="4 5">
    <name type="scientific">Halorientalis persicus</name>
    <dbReference type="NCBI Taxonomy" id="1367881"/>
    <lineage>
        <taxon>Archaea</taxon>
        <taxon>Methanobacteriati</taxon>
        <taxon>Methanobacteriota</taxon>
        <taxon>Stenosarchaea group</taxon>
        <taxon>Halobacteria</taxon>
        <taxon>Halobacteriales</taxon>
        <taxon>Haloarculaceae</taxon>
        <taxon>Halorientalis</taxon>
    </lineage>
</organism>
<evidence type="ECO:0000256" key="1">
    <source>
        <dbReference type="SAM" id="MobiDB-lite"/>
    </source>
</evidence>
<evidence type="ECO:0000313" key="5">
    <source>
        <dbReference type="Proteomes" id="UP000198775"/>
    </source>
</evidence>
<dbReference type="Pfam" id="PF25162">
    <property type="entry name" value="DUF7827"/>
    <property type="match status" value="1"/>
</dbReference>
<keyword evidence="2" id="KW-0472">Membrane</keyword>
<protein>
    <recommendedName>
        <fullName evidence="3">DUF7827 domain-containing protein</fullName>
    </recommendedName>
</protein>
<accession>A0A1H8NPR4</accession>
<gene>
    <name evidence="4" type="ORF">SAMN05216388_10117</name>
</gene>
<feature type="transmembrane region" description="Helical" evidence="2">
    <location>
        <begin position="613"/>
        <end position="636"/>
    </location>
</feature>
<dbReference type="AlphaFoldDB" id="A0A1H8NPR4"/>
<name>A0A1H8NPR4_9EURY</name>
<keyword evidence="5" id="KW-1185">Reference proteome</keyword>
<proteinExistence type="predicted"/>
<feature type="region of interest" description="Disordered" evidence="1">
    <location>
        <begin position="580"/>
        <end position="608"/>
    </location>
</feature>
<reference evidence="5" key="1">
    <citation type="submission" date="2016-10" db="EMBL/GenBank/DDBJ databases">
        <authorList>
            <person name="Varghese N."/>
            <person name="Submissions S."/>
        </authorList>
    </citation>
    <scope>NUCLEOTIDE SEQUENCE [LARGE SCALE GENOMIC DNA]</scope>
    <source>
        <strain evidence="5">IBRC-M 10043</strain>
    </source>
</reference>
<dbReference type="InterPro" id="IPR057149">
    <property type="entry name" value="DUF7827"/>
</dbReference>
<sequence>MRRITIGLLSVCLLAGVAAVGVAGAVGSTDTVTTDHGAVPTATAQSEEVWLPEEKVDAVHGNSTRFNVTVPESADGPVTVEIGGESQEYRLVATLRDANDDGTIALEYSAGVDGPETSSLTAVDGDEVSVTNRTALKREGMTAKSYEFRLANGTSADGETLDTGAFGVVFDATHIDLSDDWFSARQVTADVDGTTSFEIEFQSDASESATLAIDGPGYLLVATVTDENGDGTVAVEYDVGAAGTDGTPITADGEDTVSVVRETRLDGEGGLEPGSYDMNLTRGTPPDGEEVDISYLRVINTPSNEQPDTYDGSWFETKTPTADWREEAFVRVDLEPDADGSVTISVGDGDPYLLVATLRDGNQDGEVHVKFDTAVAGTGANPLSVGRGDSVVVHRQSNRSGAGLPPGEYDMNLSLGRPPDGEEVSVGTLIHDTRDNVPEGTSATEKAAETGTEWTWGNRDDVLSNGIVTTHRGQPAHIPLEVRPGTTVTLQIRRPGTPDKYVVEVHDADGSGRVPLLFRTGAVDTGSHRVAVQGDNEVTLREGAGDTDAIAVGILDIDVYNGSGISGEEIGVGTLQLLEPTNDSANGTTTAPTDTPTPGPSIANNDSSDGDELGALAAIAVGGILAVVGVAVLFGVRRQ</sequence>
<dbReference type="Proteomes" id="UP000198775">
    <property type="component" value="Unassembled WGS sequence"/>
</dbReference>
<keyword evidence="2" id="KW-1133">Transmembrane helix</keyword>
<feature type="region of interest" description="Disordered" evidence="1">
    <location>
        <begin position="266"/>
        <end position="287"/>
    </location>
</feature>
<evidence type="ECO:0000259" key="3">
    <source>
        <dbReference type="Pfam" id="PF25162"/>
    </source>
</evidence>
<dbReference type="OrthoDB" id="293592at2157"/>
<evidence type="ECO:0000256" key="2">
    <source>
        <dbReference type="SAM" id="Phobius"/>
    </source>
</evidence>
<dbReference type="RefSeq" id="WP_139203506.1">
    <property type="nucleotide sequence ID" value="NZ_FOCX01000011.1"/>
</dbReference>
<keyword evidence="2" id="KW-0812">Transmembrane</keyword>
<feature type="domain" description="DUF7827" evidence="3">
    <location>
        <begin position="330"/>
        <end position="414"/>
    </location>
</feature>
<evidence type="ECO:0000313" key="4">
    <source>
        <dbReference type="EMBL" id="SEO31634.1"/>
    </source>
</evidence>
<dbReference type="EMBL" id="FOCX01000011">
    <property type="protein sequence ID" value="SEO31634.1"/>
    <property type="molecule type" value="Genomic_DNA"/>
</dbReference>